<name>A0ABN8ZPD3_RANTA</name>
<dbReference type="Proteomes" id="UP001176941">
    <property type="component" value="Chromosome 4"/>
</dbReference>
<organism evidence="2 3">
    <name type="scientific">Rangifer tarandus platyrhynchus</name>
    <name type="common">Svalbard reindeer</name>
    <dbReference type="NCBI Taxonomy" id="3082113"/>
    <lineage>
        <taxon>Eukaryota</taxon>
        <taxon>Metazoa</taxon>
        <taxon>Chordata</taxon>
        <taxon>Craniata</taxon>
        <taxon>Vertebrata</taxon>
        <taxon>Euteleostomi</taxon>
        <taxon>Mammalia</taxon>
        <taxon>Eutheria</taxon>
        <taxon>Laurasiatheria</taxon>
        <taxon>Artiodactyla</taxon>
        <taxon>Ruminantia</taxon>
        <taxon>Pecora</taxon>
        <taxon>Cervidae</taxon>
        <taxon>Odocoileinae</taxon>
        <taxon>Rangifer</taxon>
    </lineage>
</organism>
<gene>
    <name evidence="2" type="ORF">MRATA1EN1_LOCUS23604</name>
</gene>
<feature type="transmembrane region" description="Helical" evidence="1">
    <location>
        <begin position="12"/>
        <end position="34"/>
    </location>
</feature>
<evidence type="ECO:0000313" key="3">
    <source>
        <dbReference type="Proteomes" id="UP001176941"/>
    </source>
</evidence>
<keyword evidence="1" id="KW-0812">Transmembrane</keyword>
<dbReference type="EMBL" id="OX459940">
    <property type="protein sequence ID" value="CAI9174642.1"/>
    <property type="molecule type" value="Genomic_DNA"/>
</dbReference>
<accession>A0ABN8ZPD3</accession>
<keyword evidence="3" id="KW-1185">Reference proteome</keyword>
<evidence type="ECO:0000256" key="1">
    <source>
        <dbReference type="SAM" id="Phobius"/>
    </source>
</evidence>
<evidence type="ECO:0000313" key="2">
    <source>
        <dbReference type="EMBL" id="CAI9174642.1"/>
    </source>
</evidence>
<proteinExistence type="predicted"/>
<evidence type="ECO:0008006" key="4">
    <source>
        <dbReference type="Google" id="ProtNLM"/>
    </source>
</evidence>
<sequence length="99" mass="11226">MNCCWSRREAGLRCILGMTVTFGSFQVFVSAFLLQHSSQFLKAFSDVSVCSIERSQLFGFNTQSRESCQLSLNPSVLSFSQYIEHPLDAIHVIDFNHLD</sequence>
<reference evidence="2" key="1">
    <citation type="submission" date="2023-04" db="EMBL/GenBank/DDBJ databases">
        <authorList>
            <consortium name="ELIXIR-Norway"/>
        </authorList>
    </citation>
    <scope>NUCLEOTIDE SEQUENCE [LARGE SCALE GENOMIC DNA]</scope>
</reference>
<keyword evidence="1" id="KW-1133">Transmembrane helix</keyword>
<protein>
    <recommendedName>
        <fullName evidence="4">Secreted protein</fullName>
    </recommendedName>
</protein>
<keyword evidence="1" id="KW-0472">Membrane</keyword>